<dbReference type="PANTHER" id="PTHR10091">
    <property type="entry name" value="ALDOSE-1-EPIMERASE"/>
    <property type="match status" value="1"/>
</dbReference>
<organism evidence="12 13">
    <name type="scientific">Novipirellula aureliae</name>
    <dbReference type="NCBI Taxonomy" id="2527966"/>
    <lineage>
        <taxon>Bacteria</taxon>
        <taxon>Pseudomonadati</taxon>
        <taxon>Planctomycetota</taxon>
        <taxon>Planctomycetia</taxon>
        <taxon>Pirellulales</taxon>
        <taxon>Pirellulaceae</taxon>
        <taxon>Novipirellula</taxon>
    </lineage>
</organism>
<dbReference type="InterPro" id="IPR011013">
    <property type="entry name" value="Gal_mutarotase_sf_dom"/>
</dbReference>
<evidence type="ECO:0000256" key="11">
    <source>
        <dbReference type="PIRSR" id="PIRSR005096-3"/>
    </source>
</evidence>
<feature type="binding site" evidence="11">
    <location>
        <begin position="180"/>
        <end position="182"/>
    </location>
    <ligand>
        <name>beta-D-galactose</name>
        <dbReference type="ChEBI" id="CHEBI:27667"/>
    </ligand>
</feature>
<comment type="similarity">
    <text evidence="3 8">Belongs to the aldose epimerase family.</text>
</comment>
<feature type="binding site" evidence="11">
    <location>
        <begin position="80"/>
        <end position="81"/>
    </location>
    <ligand>
        <name>beta-D-galactose</name>
        <dbReference type="ChEBI" id="CHEBI:27667"/>
    </ligand>
</feature>
<dbReference type="CDD" id="cd09019">
    <property type="entry name" value="galactose_mutarotase_like"/>
    <property type="match status" value="1"/>
</dbReference>
<gene>
    <name evidence="12" type="primary">mro_2</name>
    <name evidence="12" type="ORF">Q31b_37100</name>
</gene>
<dbReference type="InterPro" id="IPR018052">
    <property type="entry name" value="Ald1_epimerase_CS"/>
</dbReference>
<evidence type="ECO:0000256" key="9">
    <source>
        <dbReference type="PIRSR" id="PIRSR005096-1"/>
    </source>
</evidence>
<dbReference type="GO" id="GO:0005737">
    <property type="term" value="C:cytoplasm"/>
    <property type="evidence" value="ECO:0007669"/>
    <property type="project" value="TreeGrafter"/>
</dbReference>
<comment type="caution">
    <text evidence="12">The sequence shown here is derived from an EMBL/GenBank/DDBJ whole genome shotgun (WGS) entry which is preliminary data.</text>
</comment>
<dbReference type="PANTHER" id="PTHR10091:SF0">
    <property type="entry name" value="GALACTOSE MUTAROTASE"/>
    <property type="match status" value="1"/>
</dbReference>
<dbReference type="SUPFAM" id="SSF74650">
    <property type="entry name" value="Galactose mutarotase-like"/>
    <property type="match status" value="1"/>
</dbReference>
<name>A0A5C6DY83_9BACT</name>
<dbReference type="AlphaFoldDB" id="A0A5C6DY83"/>
<keyword evidence="6 8" id="KW-0413">Isomerase</keyword>
<evidence type="ECO:0000256" key="6">
    <source>
        <dbReference type="ARBA" id="ARBA00023235"/>
    </source>
</evidence>
<proteinExistence type="inferred from homology"/>
<sequence length="346" mass="37853">MKINTDIFGATDAGLEISRFCLVNSHGNEVYLMNWGATLLDVIVPDAKGNRDNVNVSFTNLQPYLDEHPYLGATVGRFCNRIGNASFEIGGKKYSLTQNHGDHHLHGGNKGLTYQRWDSEPYQENGTVGVRFTITSPDGEEGYPGNVSVTADYNWNDQNELAIVYSATTDAATHINLTNHSYWNLAGALSGTALHHVAEICADQILKTDKDCIPTGELTDIEGTAWDFATPTALGARIDQVSANSGYDDCYVVRGEAGQLRQAARVVDPQSGRVLEIETTQPGMQLYTANFLPGDGRSNGVGGHEAFCLETQRYPNTPNVDSFPSTLLKPGEVYKETTIHRFSVER</sequence>
<reference evidence="12 13" key="1">
    <citation type="submission" date="2019-02" db="EMBL/GenBank/DDBJ databases">
        <title>Deep-cultivation of Planctomycetes and their phenomic and genomic characterization uncovers novel biology.</title>
        <authorList>
            <person name="Wiegand S."/>
            <person name="Jogler M."/>
            <person name="Boedeker C."/>
            <person name="Pinto D."/>
            <person name="Vollmers J."/>
            <person name="Rivas-Marin E."/>
            <person name="Kohn T."/>
            <person name="Peeters S.H."/>
            <person name="Heuer A."/>
            <person name="Rast P."/>
            <person name="Oberbeckmann S."/>
            <person name="Bunk B."/>
            <person name="Jeske O."/>
            <person name="Meyerdierks A."/>
            <person name="Storesund J.E."/>
            <person name="Kallscheuer N."/>
            <person name="Luecker S."/>
            <person name="Lage O.M."/>
            <person name="Pohl T."/>
            <person name="Merkel B.J."/>
            <person name="Hornburger P."/>
            <person name="Mueller R.-W."/>
            <person name="Bruemmer F."/>
            <person name="Labrenz M."/>
            <person name="Spormann A.M."/>
            <person name="Op Den Camp H."/>
            <person name="Overmann J."/>
            <person name="Amann R."/>
            <person name="Jetten M.S.M."/>
            <person name="Mascher T."/>
            <person name="Medema M.H."/>
            <person name="Devos D.P."/>
            <person name="Kaster A.-K."/>
            <person name="Ovreas L."/>
            <person name="Rohde M."/>
            <person name="Galperin M.Y."/>
            <person name="Jogler C."/>
        </authorList>
    </citation>
    <scope>NUCLEOTIDE SEQUENCE [LARGE SCALE GENOMIC DNA]</scope>
    <source>
        <strain evidence="12 13">Q31b</strain>
    </source>
</reference>
<dbReference type="GO" id="GO:0006006">
    <property type="term" value="P:glucose metabolic process"/>
    <property type="evidence" value="ECO:0007669"/>
    <property type="project" value="TreeGrafter"/>
</dbReference>
<evidence type="ECO:0000256" key="2">
    <source>
        <dbReference type="ARBA" id="ARBA00005028"/>
    </source>
</evidence>
<evidence type="ECO:0000256" key="5">
    <source>
        <dbReference type="ARBA" id="ARBA00014165"/>
    </source>
</evidence>
<dbReference type="GO" id="GO:0030246">
    <property type="term" value="F:carbohydrate binding"/>
    <property type="evidence" value="ECO:0007669"/>
    <property type="project" value="InterPro"/>
</dbReference>
<evidence type="ECO:0000256" key="1">
    <source>
        <dbReference type="ARBA" id="ARBA00001614"/>
    </source>
</evidence>
<accession>A0A5C6DY83</accession>
<evidence type="ECO:0000256" key="4">
    <source>
        <dbReference type="ARBA" id="ARBA00013185"/>
    </source>
</evidence>
<dbReference type="OrthoDB" id="9779408at2"/>
<dbReference type="PROSITE" id="PS00545">
    <property type="entry name" value="ALDOSE_1_EPIMERASE"/>
    <property type="match status" value="1"/>
</dbReference>
<feature type="active site" description="Proton acceptor" evidence="9">
    <location>
        <position position="310"/>
    </location>
</feature>
<dbReference type="InterPro" id="IPR008183">
    <property type="entry name" value="Aldose_1/G6P_1-epimerase"/>
</dbReference>
<dbReference type="RefSeq" id="WP_146600937.1">
    <property type="nucleotide sequence ID" value="NZ_SJPY01000005.1"/>
</dbReference>
<evidence type="ECO:0000256" key="8">
    <source>
        <dbReference type="PIRNR" id="PIRNR005096"/>
    </source>
</evidence>
<comment type="catalytic activity">
    <reaction evidence="1 8">
        <text>alpha-D-glucose = beta-D-glucose</text>
        <dbReference type="Rhea" id="RHEA:10264"/>
        <dbReference type="ChEBI" id="CHEBI:15903"/>
        <dbReference type="ChEBI" id="CHEBI:17925"/>
        <dbReference type="EC" id="5.1.3.3"/>
    </reaction>
</comment>
<dbReference type="NCBIfam" id="NF008277">
    <property type="entry name" value="PRK11055.1"/>
    <property type="match status" value="1"/>
</dbReference>
<keyword evidence="7 8" id="KW-0119">Carbohydrate metabolism</keyword>
<dbReference type="PIRSF" id="PIRSF005096">
    <property type="entry name" value="GALM"/>
    <property type="match status" value="1"/>
</dbReference>
<feature type="binding site" evidence="10">
    <location>
        <position position="248"/>
    </location>
    <ligand>
        <name>beta-D-galactose</name>
        <dbReference type="ChEBI" id="CHEBI:27667"/>
    </ligand>
</feature>
<dbReference type="EMBL" id="SJPY01000005">
    <property type="protein sequence ID" value="TWU40361.1"/>
    <property type="molecule type" value="Genomic_DNA"/>
</dbReference>
<evidence type="ECO:0000256" key="3">
    <source>
        <dbReference type="ARBA" id="ARBA00006206"/>
    </source>
</evidence>
<dbReference type="InterPro" id="IPR047215">
    <property type="entry name" value="Galactose_mutarotase-like"/>
</dbReference>
<dbReference type="UniPathway" id="UPA00242"/>
<comment type="pathway">
    <text evidence="2 8">Carbohydrate metabolism; hexose metabolism.</text>
</comment>
<dbReference type="InterPro" id="IPR015443">
    <property type="entry name" value="Aldose_1-epimerase"/>
</dbReference>
<evidence type="ECO:0000256" key="10">
    <source>
        <dbReference type="PIRSR" id="PIRSR005096-2"/>
    </source>
</evidence>
<protein>
    <recommendedName>
        <fullName evidence="5 8">Aldose 1-epimerase</fullName>
        <ecNumber evidence="4 8">5.1.3.3</ecNumber>
    </recommendedName>
</protein>
<evidence type="ECO:0000313" key="12">
    <source>
        <dbReference type="EMBL" id="TWU40361.1"/>
    </source>
</evidence>
<feature type="active site" description="Proton donor" evidence="9">
    <location>
        <position position="180"/>
    </location>
</feature>
<dbReference type="Proteomes" id="UP000315471">
    <property type="component" value="Unassembled WGS sequence"/>
</dbReference>
<dbReference type="GO" id="GO:0033499">
    <property type="term" value="P:galactose catabolic process via UDP-galactose, Leloir pathway"/>
    <property type="evidence" value="ECO:0007669"/>
    <property type="project" value="TreeGrafter"/>
</dbReference>
<dbReference type="InterPro" id="IPR014718">
    <property type="entry name" value="GH-type_carb-bd"/>
</dbReference>
<evidence type="ECO:0000313" key="13">
    <source>
        <dbReference type="Proteomes" id="UP000315471"/>
    </source>
</evidence>
<dbReference type="EC" id="5.1.3.3" evidence="4 8"/>
<keyword evidence="13" id="KW-1185">Reference proteome</keyword>
<dbReference type="Gene3D" id="2.70.98.10">
    <property type="match status" value="1"/>
</dbReference>
<dbReference type="Pfam" id="PF01263">
    <property type="entry name" value="Aldose_epim"/>
    <property type="match status" value="1"/>
</dbReference>
<dbReference type="GO" id="GO:0004034">
    <property type="term" value="F:aldose 1-epimerase activity"/>
    <property type="evidence" value="ECO:0007669"/>
    <property type="project" value="UniProtKB-EC"/>
</dbReference>
<evidence type="ECO:0000256" key="7">
    <source>
        <dbReference type="ARBA" id="ARBA00023277"/>
    </source>
</evidence>